<organism evidence="2">
    <name type="scientific">Arundo donax</name>
    <name type="common">Giant reed</name>
    <name type="synonym">Donax arundinaceus</name>
    <dbReference type="NCBI Taxonomy" id="35708"/>
    <lineage>
        <taxon>Eukaryota</taxon>
        <taxon>Viridiplantae</taxon>
        <taxon>Streptophyta</taxon>
        <taxon>Embryophyta</taxon>
        <taxon>Tracheophyta</taxon>
        <taxon>Spermatophyta</taxon>
        <taxon>Magnoliopsida</taxon>
        <taxon>Liliopsida</taxon>
        <taxon>Poales</taxon>
        <taxon>Poaceae</taxon>
        <taxon>PACMAD clade</taxon>
        <taxon>Arundinoideae</taxon>
        <taxon>Arundineae</taxon>
        <taxon>Arundo</taxon>
    </lineage>
</organism>
<feature type="signal peptide" evidence="1">
    <location>
        <begin position="1"/>
        <end position="16"/>
    </location>
</feature>
<dbReference type="EMBL" id="GBRH01262512">
    <property type="protein sequence ID" value="JAD35383.1"/>
    <property type="molecule type" value="Transcribed_RNA"/>
</dbReference>
<reference evidence="2" key="2">
    <citation type="journal article" date="2015" name="Data Brief">
        <title>Shoot transcriptome of the giant reed, Arundo donax.</title>
        <authorList>
            <person name="Barrero R.A."/>
            <person name="Guerrero F.D."/>
            <person name="Moolhuijzen P."/>
            <person name="Goolsby J.A."/>
            <person name="Tidwell J."/>
            <person name="Bellgard S.E."/>
            <person name="Bellgard M.I."/>
        </authorList>
    </citation>
    <scope>NUCLEOTIDE SEQUENCE</scope>
    <source>
        <tissue evidence="2">Shoot tissue taken approximately 20 cm above the soil surface</tissue>
    </source>
</reference>
<reference evidence="2" key="1">
    <citation type="submission" date="2014-09" db="EMBL/GenBank/DDBJ databases">
        <authorList>
            <person name="Magalhaes I.L.F."/>
            <person name="Oliveira U."/>
            <person name="Santos F.R."/>
            <person name="Vidigal T.H.D.A."/>
            <person name="Brescovit A.D."/>
            <person name="Santos A.J."/>
        </authorList>
    </citation>
    <scope>NUCLEOTIDE SEQUENCE</scope>
    <source>
        <tissue evidence="2">Shoot tissue taken approximately 20 cm above the soil surface</tissue>
    </source>
</reference>
<evidence type="ECO:0000256" key="1">
    <source>
        <dbReference type="SAM" id="SignalP"/>
    </source>
</evidence>
<keyword evidence="1" id="KW-0732">Signal</keyword>
<evidence type="ECO:0000313" key="2">
    <source>
        <dbReference type="EMBL" id="JAD35383.1"/>
    </source>
</evidence>
<feature type="chain" id="PRO_5002043575" evidence="1">
    <location>
        <begin position="17"/>
        <end position="35"/>
    </location>
</feature>
<name>A0A0A8ZCG7_ARUDO</name>
<proteinExistence type="predicted"/>
<dbReference type="AlphaFoldDB" id="A0A0A8ZCG7"/>
<sequence length="35" mass="4026">MECLLGFLLDITIVLACMIFQQKQRKASLIYSFST</sequence>
<protein>
    <submittedName>
        <fullName evidence="2">Uncharacterized protein</fullName>
    </submittedName>
</protein>
<accession>A0A0A8ZCG7</accession>